<comment type="caution">
    <text evidence="1">The sequence shown here is derived from an EMBL/GenBank/DDBJ whole genome shotgun (WGS) entry which is preliminary data.</text>
</comment>
<gene>
    <name evidence="1" type="ORF">ACET3X_005916</name>
</gene>
<accession>A0ABR3UHI3</accession>
<dbReference type="Proteomes" id="UP001578633">
    <property type="component" value="Chromosome 5"/>
</dbReference>
<protein>
    <submittedName>
        <fullName evidence="1">Uncharacterized protein</fullName>
    </submittedName>
</protein>
<reference evidence="1 2" key="1">
    <citation type="submission" date="2024-09" db="EMBL/GenBank/DDBJ databases">
        <title>T2T genomes of carrot and Alternaria dauci and their utility for understanding host-pathogen interaction during carrot leaf blight disease.</title>
        <authorList>
            <person name="Liu W."/>
            <person name="Xu S."/>
            <person name="Ou C."/>
            <person name="Liu X."/>
            <person name="Zhuang F."/>
            <person name="Deng X.W."/>
        </authorList>
    </citation>
    <scope>NUCLEOTIDE SEQUENCE [LARGE SCALE GENOMIC DNA]</scope>
    <source>
        <strain evidence="1 2">A2016</strain>
    </source>
</reference>
<evidence type="ECO:0000313" key="1">
    <source>
        <dbReference type="EMBL" id="KAL1795692.1"/>
    </source>
</evidence>
<dbReference type="RefSeq" id="XP_069306276.1">
    <property type="nucleotide sequence ID" value="XM_069452070.1"/>
</dbReference>
<organism evidence="1 2">
    <name type="scientific">Alternaria dauci</name>
    <dbReference type="NCBI Taxonomy" id="48095"/>
    <lineage>
        <taxon>Eukaryota</taxon>
        <taxon>Fungi</taxon>
        <taxon>Dikarya</taxon>
        <taxon>Ascomycota</taxon>
        <taxon>Pezizomycotina</taxon>
        <taxon>Dothideomycetes</taxon>
        <taxon>Pleosporomycetidae</taxon>
        <taxon>Pleosporales</taxon>
        <taxon>Pleosporineae</taxon>
        <taxon>Pleosporaceae</taxon>
        <taxon>Alternaria</taxon>
        <taxon>Alternaria sect. Porri</taxon>
    </lineage>
</organism>
<dbReference type="GeneID" id="96086238"/>
<sequence length="204" mass="23114">MVAGWIQDDNVKPEMKTVIDSFARLLNLNVYNNTIPETKLLKATSFWDGIEAEIMREADRLEGLKRALKTKDPIGTALLLEEYDVPNTSLLEEEMLKLPAGVIDLVELIGDDEVEMSFSLASYTELQRSAMGVPSAANNLLVRLYLDRYGSRPPSFCTHYDSDTDLETTQHIPWICHKMATVPHEHLRSRSKREEGAITKIYAM</sequence>
<name>A0ABR3UHI3_9PLEO</name>
<evidence type="ECO:0000313" key="2">
    <source>
        <dbReference type="Proteomes" id="UP001578633"/>
    </source>
</evidence>
<keyword evidence="2" id="KW-1185">Reference proteome</keyword>
<dbReference type="EMBL" id="JBHGVX010000005">
    <property type="protein sequence ID" value="KAL1795692.1"/>
    <property type="molecule type" value="Genomic_DNA"/>
</dbReference>
<proteinExistence type="predicted"/>